<keyword evidence="2" id="KW-1185">Reference proteome</keyword>
<dbReference type="Proteomes" id="UP000187429">
    <property type="component" value="Unassembled WGS sequence"/>
</dbReference>
<evidence type="ECO:0000313" key="1">
    <source>
        <dbReference type="EMBL" id="OMJ09866.1"/>
    </source>
</evidence>
<protein>
    <submittedName>
        <fullName evidence="1">Uncharacterized protein</fullName>
    </submittedName>
</protein>
<proteinExistence type="predicted"/>
<reference evidence="2" key="1">
    <citation type="submission" date="2017-01" db="EMBL/GenBank/DDBJ databases">
        <authorList>
            <person name="Wang Y."/>
            <person name="White M."/>
            <person name="Kvist S."/>
            <person name="Moncalvo J.-M."/>
        </authorList>
    </citation>
    <scope>NUCLEOTIDE SEQUENCE [LARGE SCALE GENOMIC DNA]</scope>
    <source>
        <strain evidence="2">ID-206-W2</strain>
    </source>
</reference>
<dbReference type="AlphaFoldDB" id="A0A1R1X5E7"/>
<name>A0A1R1X5E7_9FUNG</name>
<dbReference type="OrthoDB" id="9995306at2759"/>
<dbReference type="EMBL" id="LSSM01006883">
    <property type="protein sequence ID" value="OMJ09866.1"/>
    <property type="molecule type" value="Genomic_DNA"/>
</dbReference>
<evidence type="ECO:0000313" key="2">
    <source>
        <dbReference type="Proteomes" id="UP000187429"/>
    </source>
</evidence>
<sequence length="80" mass="8507">MMRAVVGASGKRLGAVYVHALGNLIDIGVSARALRMFVDTLKAYLEQVSGFFSIAPLSNLPPPTTLPPSFIQLAAGTWSF</sequence>
<accession>A0A1R1X5E7</accession>
<organism evidence="1 2">
    <name type="scientific">Smittium culicis</name>
    <dbReference type="NCBI Taxonomy" id="133412"/>
    <lineage>
        <taxon>Eukaryota</taxon>
        <taxon>Fungi</taxon>
        <taxon>Fungi incertae sedis</taxon>
        <taxon>Zoopagomycota</taxon>
        <taxon>Kickxellomycotina</taxon>
        <taxon>Harpellomycetes</taxon>
        <taxon>Harpellales</taxon>
        <taxon>Legeriomycetaceae</taxon>
        <taxon>Smittium</taxon>
    </lineage>
</organism>
<comment type="caution">
    <text evidence="1">The sequence shown here is derived from an EMBL/GenBank/DDBJ whole genome shotgun (WGS) entry which is preliminary data.</text>
</comment>
<gene>
    <name evidence="1" type="ORF">AYI69_g10476</name>
</gene>